<evidence type="ECO:0000313" key="2">
    <source>
        <dbReference type="Proteomes" id="UP001489719"/>
    </source>
</evidence>
<sequence>MRILRDGRRVPTENDKSDPQPPATPPADDGDKPLSRRRIPAFTSSRSDRQSIRLERWKARSRNVHHNTEDNDDTAESPHAALGATARRGIVQSRLPGAEDRYFETNLSPTASVDVNNDTEPRLRHQSRTKRKATTSELESSLPTNIPSKLSAIANSERRGRRVVQRNANASITDFMHDPAVDSSESVQSVQRSKEPITTSVLHAAAPTEIAAEKSTQTSDTNLRRTGRVIKPRNQTFEDLQKDQNQCELKRYRTTVSPMRTRGIKELEDLFSEEDEDLSSDLSDADEVILNDPDMMEILFPPPESEPALDDARNVIHPSFSDAEAQYDSCSSDTSYRKRNDTRRSSSKPLVVRSQHRKNKRILGSYNPNVDVDRIPKKLRIRDRMQGKSDGSTDSVDFKAPVGSKAEQLEGSNNEHDSYVLGKSNAKFNTEFEHISAAIVEQGHMVDTRDKHAQHPRHNSDEEEELPPTQLIDDENVWLPPTQLVERVSARSPSSVDAVEAPKMSMLSSVQSFDPLALMPPIPSQPATLSVSSSIAEQLSTEATEQLRTCGDKSFDKYGTFLAELDHQFPEHQAHLFHQRNYEWSDEEDANDQEYKLREEDRKRSGDHLESQPQIPIHAATDESNRQARAREMIHDQQGLGMQVRFGDKAVMSDQLDMKDEIQVGQTPEPNNTRLISEARISQTNVHILLPESSQLLKRRIRKSRTIPIPPSEAPAQDNNFVPDSSVQLLQMTKNAATNAEIGGRKMSDASVVQHVSSYYSDSESDVSAVSDSLPSTQAIRLESTTTAQALEFSDESTVNKQFADLHYSPEAASVISVTETQPIVEIPDSQPATSSLSTLESQTVIQDKGPGGEFVVSPQPYPPFSLSTIGKSDKGQKAIIEADSDNDLVMSRPSYKIEDEVNIQSKGPALDNEAEYIAGNEEGGRTNDRTSLRRSSRQRRPPKHLSPEPNVISTSRKARTADKFSPEYLLNNPKSALVDLPDLSMFVNEDAFRRLSIDDRREIMQYILPIDRSSSTSPVPGFFRSVVIQDSARQLQNDIALGRYTKSYAGEYNRAIAAIANGEADEYKDGQFELWWGQRARGIDVE</sequence>
<name>A0ACC3TUS5_9ASCO</name>
<dbReference type="Proteomes" id="UP001489719">
    <property type="component" value="Unassembled WGS sequence"/>
</dbReference>
<dbReference type="EMBL" id="MU970045">
    <property type="protein sequence ID" value="KAK9324928.1"/>
    <property type="molecule type" value="Genomic_DNA"/>
</dbReference>
<evidence type="ECO:0000313" key="1">
    <source>
        <dbReference type="EMBL" id="KAK9324928.1"/>
    </source>
</evidence>
<accession>A0ACC3TUS5</accession>
<reference evidence="2" key="1">
    <citation type="journal article" date="2024" name="Front. Bioeng. Biotechnol.">
        <title>Genome-scale model development and genomic sequencing of the oleaginous clade Lipomyces.</title>
        <authorList>
            <person name="Czajka J.J."/>
            <person name="Han Y."/>
            <person name="Kim J."/>
            <person name="Mondo S.J."/>
            <person name="Hofstad B.A."/>
            <person name="Robles A."/>
            <person name="Haridas S."/>
            <person name="Riley R."/>
            <person name="LaButti K."/>
            <person name="Pangilinan J."/>
            <person name="Andreopoulos W."/>
            <person name="Lipzen A."/>
            <person name="Yan J."/>
            <person name="Wang M."/>
            <person name="Ng V."/>
            <person name="Grigoriev I.V."/>
            <person name="Spatafora J.W."/>
            <person name="Magnuson J.K."/>
            <person name="Baker S.E."/>
            <person name="Pomraning K.R."/>
        </authorList>
    </citation>
    <scope>NUCLEOTIDE SEQUENCE [LARGE SCALE GENOMIC DNA]</scope>
    <source>
        <strain evidence="2">CBS 10300</strain>
    </source>
</reference>
<comment type="caution">
    <text evidence="1">The sequence shown here is derived from an EMBL/GenBank/DDBJ whole genome shotgun (WGS) entry which is preliminary data.</text>
</comment>
<gene>
    <name evidence="1" type="ORF">V1517DRAFT_316100</name>
</gene>
<proteinExistence type="predicted"/>
<organism evidence="1 2">
    <name type="scientific">Lipomyces orientalis</name>
    <dbReference type="NCBI Taxonomy" id="1233043"/>
    <lineage>
        <taxon>Eukaryota</taxon>
        <taxon>Fungi</taxon>
        <taxon>Dikarya</taxon>
        <taxon>Ascomycota</taxon>
        <taxon>Saccharomycotina</taxon>
        <taxon>Lipomycetes</taxon>
        <taxon>Lipomycetales</taxon>
        <taxon>Lipomycetaceae</taxon>
        <taxon>Lipomyces</taxon>
    </lineage>
</organism>
<keyword evidence="2" id="KW-1185">Reference proteome</keyword>
<protein>
    <submittedName>
        <fullName evidence="1">Uncharacterized protein</fullName>
    </submittedName>
</protein>